<dbReference type="Proteomes" id="UP000326202">
    <property type="component" value="Chromosome"/>
</dbReference>
<dbReference type="KEGG" id="htq:FRZ44_15500"/>
<reference evidence="2 3" key="1">
    <citation type="submission" date="2019-08" db="EMBL/GenBank/DDBJ databases">
        <title>Hyperibacter terrae gen. nov., sp. nov. and Hyperibacter viscosus sp. nov., two new members in the family Rhodospirillaceae isolated from the rhizosphere of Hypericum perforatum.</title>
        <authorList>
            <person name="Noviana Z."/>
        </authorList>
    </citation>
    <scope>NUCLEOTIDE SEQUENCE [LARGE SCALE GENOMIC DNA]</scope>
    <source>
        <strain evidence="2 3">R5913</strain>
    </source>
</reference>
<evidence type="ECO:0000256" key="1">
    <source>
        <dbReference type="SAM" id="MobiDB-lite"/>
    </source>
</evidence>
<keyword evidence="3" id="KW-1185">Reference proteome</keyword>
<feature type="region of interest" description="Disordered" evidence="1">
    <location>
        <begin position="1"/>
        <end position="49"/>
    </location>
</feature>
<evidence type="ECO:0000313" key="2">
    <source>
        <dbReference type="EMBL" id="QEX16257.1"/>
    </source>
</evidence>
<name>A0A5J6MGM4_9PROT</name>
<dbReference type="EMBL" id="CP042906">
    <property type="protein sequence ID" value="QEX16257.1"/>
    <property type="molecule type" value="Genomic_DNA"/>
</dbReference>
<gene>
    <name evidence="2" type="ORF">FRZ44_15500</name>
</gene>
<organism evidence="2 3">
    <name type="scientific">Hypericibacter terrae</name>
    <dbReference type="NCBI Taxonomy" id="2602015"/>
    <lineage>
        <taxon>Bacteria</taxon>
        <taxon>Pseudomonadati</taxon>
        <taxon>Pseudomonadota</taxon>
        <taxon>Alphaproteobacteria</taxon>
        <taxon>Rhodospirillales</taxon>
        <taxon>Dongiaceae</taxon>
        <taxon>Hypericibacter</taxon>
    </lineage>
</organism>
<evidence type="ECO:0000313" key="3">
    <source>
        <dbReference type="Proteomes" id="UP000326202"/>
    </source>
</evidence>
<feature type="compositionally biased region" description="Polar residues" evidence="1">
    <location>
        <begin position="30"/>
        <end position="42"/>
    </location>
</feature>
<protein>
    <submittedName>
        <fullName evidence="2">Uncharacterized protein</fullName>
    </submittedName>
</protein>
<dbReference type="AlphaFoldDB" id="A0A5J6MGM4"/>
<sequence>MPTVRPAAEAPSIAEKLTGMPPKVCGRVPSSVNSASTGSSRAKSTKSRNGPVWAFVEESAFAEELPQPRRSDKPMKVELASLRHGRFRACEEGLICLSCGPLYRGDSAAGMLTVRRYG</sequence>
<proteinExistence type="predicted"/>
<accession>A0A5J6MGM4</accession>